<evidence type="ECO:0000259" key="11">
    <source>
        <dbReference type="PROSITE" id="PS50109"/>
    </source>
</evidence>
<evidence type="ECO:0000259" key="12">
    <source>
        <dbReference type="PROSITE" id="PS50885"/>
    </source>
</evidence>
<dbReference type="Pfam" id="PF02518">
    <property type="entry name" value="HATPase_c"/>
    <property type="match status" value="1"/>
</dbReference>
<name>A5FVA7_ACICJ</name>
<feature type="transmembrane region" description="Helical" evidence="10">
    <location>
        <begin position="21"/>
        <end position="43"/>
    </location>
</feature>
<dbReference type="InterPro" id="IPR003594">
    <property type="entry name" value="HATPase_dom"/>
</dbReference>
<dbReference type="AlphaFoldDB" id="A5FVA7"/>
<dbReference type="PANTHER" id="PTHR45436:SF8">
    <property type="entry name" value="HISTIDINE KINASE"/>
    <property type="match status" value="1"/>
</dbReference>
<evidence type="ECO:0000256" key="1">
    <source>
        <dbReference type="ARBA" id="ARBA00000085"/>
    </source>
</evidence>
<dbReference type="EMBL" id="CP000697">
    <property type="protein sequence ID" value="ABQ29539.1"/>
    <property type="molecule type" value="Genomic_DNA"/>
</dbReference>
<accession>A5FVA7</accession>
<dbReference type="Pfam" id="PF00672">
    <property type="entry name" value="HAMP"/>
    <property type="match status" value="1"/>
</dbReference>
<comment type="catalytic activity">
    <reaction evidence="1">
        <text>ATP + protein L-histidine = ADP + protein N-phospho-L-histidine.</text>
        <dbReference type="EC" id="2.7.13.3"/>
    </reaction>
</comment>
<sequence>MTRRWPASGQPAILRTSGVRLAALGAAVAAMGAVIVFVVIYYGTLGSLRQTLDASVTNEIGEILPQGPATPPAVAAIAIRAALAQRPSRIFYALAGPNGAPLAGNLRLPPPAPGWHTLDAPEADAFAPGVTELRVLVVRLRGGASLLVGVDGTMIRRLNDLIRRSFLIGFGLTLSLGLAAGIGFGRKALARVNAVSLASREIMAGDLSRRIPLAGTGDEFDRLAETVNAMLDRMQHLMENLGAVGNDIAHDLRSPLARLRETLELALRDPDPAAAGAAIAEAIAQVDGALALCGAILRLAQIETGARRASFSDIDLTDLLDRLVETYETVAEEADHRLAAHVPRGLAIRGDAQLLNQMFANLIENAITHAGSAARIGLVARADPAGVTVRLTDDGPGIAPDRRGAALRRFGRLDPARHRPGYGLGLPLSAAIADLHDARFTLDAAAPGADRPGLAVTLVFPAGGVPRPG</sequence>
<keyword evidence="8 10" id="KW-1133">Transmembrane helix</keyword>
<dbReference type="RefSeq" id="WP_011941439.1">
    <property type="nucleotide sequence ID" value="NC_009484.1"/>
</dbReference>
<dbReference type="PROSITE" id="PS50109">
    <property type="entry name" value="HIS_KIN"/>
    <property type="match status" value="1"/>
</dbReference>
<dbReference type="InterPro" id="IPR003660">
    <property type="entry name" value="HAMP_dom"/>
</dbReference>
<reference evidence="13 14" key="1">
    <citation type="submission" date="2007-05" db="EMBL/GenBank/DDBJ databases">
        <title>Complete sequence of chromosome of Acidiphilium cryptum JF-5.</title>
        <authorList>
            <consortium name="US DOE Joint Genome Institute"/>
            <person name="Copeland A."/>
            <person name="Lucas S."/>
            <person name="Lapidus A."/>
            <person name="Barry K."/>
            <person name="Detter J.C."/>
            <person name="Glavina del Rio T."/>
            <person name="Hammon N."/>
            <person name="Israni S."/>
            <person name="Dalin E."/>
            <person name="Tice H."/>
            <person name="Pitluck S."/>
            <person name="Sims D."/>
            <person name="Brettin T."/>
            <person name="Bruce D."/>
            <person name="Han C."/>
            <person name="Schmutz J."/>
            <person name="Larimer F."/>
            <person name="Land M."/>
            <person name="Hauser L."/>
            <person name="Kyrpides N."/>
            <person name="Kim E."/>
            <person name="Magnuson T."/>
            <person name="Richardson P."/>
        </authorList>
    </citation>
    <scope>NUCLEOTIDE SEQUENCE [LARGE SCALE GENOMIC DNA]</scope>
    <source>
        <strain evidence="13 14">JF-5</strain>
    </source>
</reference>
<evidence type="ECO:0000256" key="6">
    <source>
        <dbReference type="ARBA" id="ARBA00022692"/>
    </source>
</evidence>
<proteinExistence type="predicted"/>
<dbReference type="SMART" id="SM00304">
    <property type="entry name" value="HAMP"/>
    <property type="match status" value="1"/>
</dbReference>
<evidence type="ECO:0000256" key="9">
    <source>
        <dbReference type="ARBA" id="ARBA00023012"/>
    </source>
</evidence>
<keyword evidence="5" id="KW-0808">Transferase</keyword>
<keyword evidence="7 13" id="KW-0418">Kinase</keyword>
<dbReference type="Gene3D" id="1.10.287.130">
    <property type="match status" value="1"/>
</dbReference>
<dbReference type="EC" id="2.7.13.3" evidence="3"/>
<dbReference type="InterPro" id="IPR005467">
    <property type="entry name" value="His_kinase_dom"/>
</dbReference>
<evidence type="ECO:0000256" key="2">
    <source>
        <dbReference type="ARBA" id="ARBA00004370"/>
    </source>
</evidence>
<dbReference type="InterPro" id="IPR036890">
    <property type="entry name" value="HATPase_C_sf"/>
</dbReference>
<evidence type="ECO:0000313" key="14">
    <source>
        <dbReference type="Proteomes" id="UP000000245"/>
    </source>
</evidence>
<dbReference type="InterPro" id="IPR003661">
    <property type="entry name" value="HisK_dim/P_dom"/>
</dbReference>
<protein>
    <recommendedName>
        <fullName evidence="3">histidine kinase</fullName>
        <ecNumber evidence="3">2.7.13.3</ecNumber>
    </recommendedName>
</protein>
<dbReference type="eggNOG" id="COG2205">
    <property type="taxonomic scope" value="Bacteria"/>
</dbReference>
<keyword evidence="6 10" id="KW-0812">Transmembrane</keyword>
<keyword evidence="9" id="KW-0902">Two-component regulatory system</keyword>
<evidence type="ECO:0000256" key="3">
    <source>
        <dbReference type="ARBA" id="ARBA00012438"/>
    </source>
</evidence>
<evidence type="ECO:0000256" key="8">
    <source>
        <dbReference type="ARBA" id="ARBA00022989"/>
    </source>
</evidence>
<dbReference type="STRING" id="349163.Acry_0312"/>
<dbReference type="SUPFAM" id="SSF47384">
    <property type="entry name" value="Homodimeric domain of signal transducing histidine kinase"/>
    <property type="match status" value="1"/>
</dbReference>
<gene>
    <name evidence="13" type="ordered locus">Acry_0312</name>
</gene>
<evidence type="ECO:0000313" key="13">
    <source>
        <dbReference type="EMBL" id="ABQ29539.1"/>
    </source>
</evidence>
<dbReference type="PANTHER" id="PTHR45436">
    <property type="entry name" value="SENSOR HISTIDINE KINASE YKOH"/>
    <property type="match status" value="1"/>
</dbReference>
<evidence type="ECO:0000256" key="10">
    <source>
        <dbReference type="SAM" id="Phobius"/>
    </source>
</evidence>
<feature type="domain" description="Histidine kinase" evidence="11">
    <location>
        <begin position="247"/>
        <end position="464"/>
    </location>
</feature>
<dbReference type="Gene3D" id="6.10.340.10">
    <property type="match status" value="1"/>
</dbReference>
<dbReference type="CDD" id="cd00075">
    <property type="entry name" value="HATPase"/>
    <property type="match status" value="1"/>
</dbReference>
<dbReference type="SUPFAM" id="SSF158472">
    <property type="entry name" value="HAMP domain-like"/>
    <property type="match status" value="1"/>
</dbReference>
<keyword evidence="10" id="KW-0472">Membrane</keyword>
<dbReference type="Proteomes" id="UP000000245">
    <property type="component" value="Chromosome"/>
</dbReference>
<evidence type="ECO:0000256" key="5">
    <source>
        <dbReference type="ARBA" id="ARBA00022679"/>
    </source>
</evidence>
<dbReference type="InterPro" id="IPR050428">
    <property type="entry name" value="TCS_sensor_his_kinase"/>
</dbReference>
<dbReference type="InterPro" id="IPR036097">
    <property type="entry name" value="HisK_dim/P_sf"/>
</dbReference>
<comment type="subcellular location">
    <subcellularLocation>
        <location evidence="2">Membrane</location>
    </subcellularLocation>
</comment>
<feature type="transmembrane region" description="Helical" evidence="10">
    <location>
        <begin position="63"/>
        <end position="83"/>
    </location>
</feature>
<dbReference type="Gene3D" id="3.30.565.10">
    <property type="entry name" value="Histidine kinase-like ATPase, C-terminal domain"/>
    <property type="match status" value="1"/>
</dbReference>
<dbReference type="SUPFAM" id="SSF55874">
    <property type="entry name" value="ATPase domain of HSP90 chaperone/DNA topoisomerase II/histidine kinase"/>
    <property type="match status" value="1"/>
</dbReference>
<dbReference type="HOGENOM" id="CLU_000445_89_6_5"/>
<dbReference type="SMART" id="SM00387">
    <property type="entry name" value="HATPase_c"/>
    <property type="match status" value="1"/>
</dbReference>
<dbReference type="KEGG" id="acr:Acry_0312"/>
<feature type="transmembrane region" description="Helical" evidence="10">
    <location>
        <begin position="166"/>
        <end position="185"/>
    </location>
</feature>
<evidence type="ECO:0000256" key="7">
    <source>
        <dbReference type="ARBA" id="ARBA00022777"/>
    </source>
</evidence>
<organism evidence="13 14">
    <name type="scientific">Acidiphilium cryptum (strain JF-5)</name>
    <dbReference type="NCBI Taxonomy" id="349163"/>
    <lineage>
        <taxon>Bacteria</taxon>
        <taxon>Pseudomonadati</taxon>
        <taxon>Pseudomonadota</taxon>
        <taxon>Alphaproteobacteria</taxon>
        <taxon>Acetobacterales</taxon>
        <taxon>Acidocellaceae</taxon>
        <taxon>Acidiphilium</taxon>
    </lineage>
</organism>
<dbReference type="SMART" id="SM00388">
    <property type="entry name" value="HisKA"/>
    <property type="match status" value="1"/>
</dbReference>
<evidence type="ECO:0000256" key="4">
    <source>
        <dbReference type="ARBA" id="ARBA00022553"/>
    </source>
</evidence>
<keyword evidence="14" id="KW-1185">Reference proteome</keyword>
<dbReference type="PROSITE" id="PS50885">
    <property type="entry name" value="HAMP"/>
    <property type="match status" value="1"/>
</dbReference>
<feature type="domain" description="HAMP" evidence="12">
    <location>
        <begin position="186"/>
        <end position="239"/>
    </location>
</feature>
<keyword evidence="4" id="KW-0597">Phosphoprotein</keyword>
<dbReference type="GO" id="GO:0000155">
    <property type="term" value="F:phosphorelay sensor kinase activity"/>
    <property type="evidence" value="ECO:0007669"/>
    <property type="project" value="InterPro"/>
</dbReference>
<dbReference type="CDD" id="cd06225">
    <property type="entry name" value="HAMP"/>
    <property type="match status" value="1"/>
</dbReference>
<dbReference type="GO" id="GO:0005886">
    <property type="term" value="C:plasma membrane"/>
    <property type="evidence" value="ECO:0007669"/>
    <property type="project" value="TreeGrafter"/>
</dbReference>
<dbReference type="Pfam" id="PF00512">
    <property type="entry name" value="HisKA"/>
    <property type="match status" value="1"/>
</dbReference>